<dbReference type="AlphaFoldDB" id="A0A9D1QXH2"/>
<feature type="modified residue" description="4-aspartylphosphate" evidence="2">
    <location>
        <position position="224"/>
    </location>
</feature>
<dbReference type="InterPro" id="IPR011006">
    <property type="entry name" value="CheY-like_superfamily"/>
</dbReference>
<dbReference type="EMBL" id="DXGI01000064">
    <property type="protein sequence ID" value="HIW77841.1"/>
    <property type="molecule type" value="Genomic_DNA"/>
</dbReference>
<evidence type="ECO:0000259" key="3">
    <source>
        <dbReference type="PROSITE" id="PS50110"/>
    </source>
</evidence>
<reference evidence="4" key="2">
    <citation type="submission" date="2021-04" db="EMBL/GenBank/DDBJ databases">
        <authorList>
            <person name="Gilroy R."/>
        </authorList>
    </citation>
    <scope>NUCLEOTIDE SEQUENCE</scope>
    <source>
        <strain evidence="4">ChiSxjej5B17-1746</strain>
    </source>
</reference>
<evidence type="ECO:0000313" key="4">
    <source>
        <dbReference type="EMBL" id="HIW77841.1"/>
    </source>
</evidence>
<dbReference type="SMART" id="SM00448">
    <property type="entry name" value="REC"/>
    <property type="match status" value="2"/>
</dbReference>
<dbReference type="PROSITE" id="PS50110">
    <property type="entry name" value="RESPONSE_REGULATORY"/>
    <property type="match status" value="2"/>
</dbReference>
<dbReference type="PANTHER" id="PTHR45339:SF3">
    <property type="entry name" value="HISTIDINE KINASE"/>
    <property type="match status" value="1"/>
</dbReference>
<feature type="domain" description="Response regulatory" evidence="3">
    <location>
        <begin position="33"/>
        <end position="153"/>
    </location>
</feature>
<dbReference type="CDD" id="cd17546">
    <property type="entry name" value="REC_hyHK_CKI1_RcsC-like"/>
    <property type="match status" value="2"/>
</dbReference>
<organism evidence="4 5">
    <name type="scientific">Candidatus Bilophila faecipullorum</name>
    <dbReference type="NCBI Taxonomy" id="2838482"/>
    <lineage>
        <taxon>Bacteria</taxon>
        <taxon>Pseudomonadati</taxon>
        <taxon>Thermodesulfobacteriota</taxon>
        <taxon>Desulfovibrionia</taxon>
        <taxon>Desulfovibrionales</taxon>
        <taxon>Desulfovibrionaceae</taxon>
        <taxon>Bilophila</taxon>
    </lineage>
</organism>
<dbReference type="SUPFAM" id="SSF52172">
    <property type="entry name" value="CheY-like"/>
    <property type="match status" value="2"/>
</dbReference>
<dbReference type="InterPro" id="IPR001789">
    <property type="entry name" value="Sig_transdc_resp-reg_receiver"/>
</dbReference>
<evidence type="ECO:0000313" key="5">
    <source>
        <dbReference type="Proteomes" id="UP000824264"/>
    </source>
</evidence>
<evidence type="ECO:0000256" key="2">
    <source>
        <dbReference type="PROSITE-ProRule" id="PRU00169"/>
    </source>
</evidence>
<evidence type="ECO:0000256" key="1">
    <source>
        <dbReference type="ARBA" id="ARBA00022553"/>
    </source>
</evidence>
<accession>A0A9D1QXH2</accession>
<proteinExistence type="predicted"/>
<protein>
    <submittedName>
        <fullName evidence="4">Response regulator</fullName>
    </submittedName>
</protein>
<sequence>STPGEGSTFEVDLPFETEEPCGNRHTGTLDELRVLVADHDPGSCEYATLILKRLGVMAEWVLSGSAAVDRVLSAWRREDSYDVVFMDWKMPDVDGIEATRRIRKHVGPDTVIIIISAYDWSEIEHEAREAGANAFISKPMLQSSIYNTLLSVTGTAEPSKQDAGTPDFSGRRFLLAEDNELNREVAVELLKMAGMSVDTVEDGGEAVKAFAASEPGTYDGILMDVQMPTMDGYEATRRIRRMERPDAASIPILAMTANAFAEDVAAALESGMNGHIGKPIDIEVLFKTLSDVLEGRPRPSGERPSSR</sequence>
<dbReference type="Gene3D" id="3.40.50.2300">
    <property type="match status" value="2"/>
</dbReference>
<reference evidence="4" key="1">
    <citation type="journal article" date="2021" name="PeerJ">
        <title>Extensive microbial diversity within the chicken gut microbiome revealed by metagenomics and culture.</title>
        <authorList>
            <person name="Gilroy R."/>
            <person name="Ravi A."/>
            <person name="Getino M."/>
            <person name="Pursley I."/>
            <person name="Horton D.L."/>
            <person name="Alikhan N.F."/>
            <person name="Baker D."/>
            <person name="Gharbi K."/>
            <person name="Hall N."/>
            <person name="Watson M."/>
            <person name="Adriaenssens E.M."/>
            <person name="Foster-Nyarko E."/>
            <person name="Jarju S."/>
            <person name="Secka A."/>
            <person name="Antonio M."/>
            <person name="Oren A."/>
            <person name="Chaudhuri R.R."/>
            <person name="La Ragione R."/>
            <person name="Hildebrand F."/>
            <person name="Pallen M.J."/>
        </authorList>
    </citation>
    <scope>NUCLEOTIDE SEQUENCE</scope>
    <source>
        <strain evidence="4">ChiSxjej5B17-1746</strain>
    </source>
</reference>
<keyword evidence="1 2" id="KW-0597">Phosphoprotein</keyword>
<gene>
    <name evidence="4" type="ORF">H9874_01680</name>
</gene>
<dbReference type="Proteomes" id="UP000824264">
    <property type="component" value="Unassembled WGS sequence"/>
</dbReference>
<feature type="domain" description="Response regulatory" evidence="3">
    <location>
        <begin position="172"/>
        <end position="293"/>
    </location>
</feature>
<dbReference type="PANTHER" id="PTHR45339">
    <property type="entry name" value="HYBRID SIGNAL TRANSDUCTION HISTIDINE KINASE J"/>
    <property type="match status" value="1"/>
</dbReference>
<name>A0A9D1QXH2_9BACT</name>
<comment type="caution">
    <text evidence="4">The sequence shown here is derived from an EMBL/GenBank/DDBJ whole genome shotgun (WGS) entry which is preliminary data.</text>
</comment>
<feature type="modified residue" description="4-aspartylphosphate" evidence="2">
    <location>
        <position position="87"/>
    </location>
</feature>
<dbReference type="GO" id="GO:0000160">
    <property type="term" value="P:phosphorelay signal transduction system"/>
    <property type="evidence" value="ECO:0007669"/>
    <property type="project" value="UniProtKB-KW"/>
</dbReference>
<dbReference type="Pfam" id="PF00072">
    <property type="entry name" value="Response_reg"/>
    <property type="match status" value="2"/>
</dbReference>
<feature type="non-terminal residue" evidence="4">
    <location>
        <position position="1"/>
    </location>
</feature>